<proteinExistence type="predicted"/>
<dbReference type="Gene3D" id="3.30.160.60">
    <property type="entry name" value="Classic Zinc Finger"/>
    <property type="match status" value="1"/>
</dbReference>
<reference evidence="2 3" key="1">
    <citation type="journal article" date="2018" name="Evol. Lett.">
        <title>Horizontal gene cluster transfer increased hallucinogenic mushroom diversity.</title>
        <authorList>
            <person name="Reynolds H.T."/>
            <person name="Vijayakumar V."/>
            <person name="Gluck-Thaler E."/>
            <person name="Korotkin H.B."/>
            <person name="Matheny P.B."/>
            <person name="Slot J.C."/>
        </authorList>
    </citation>
    <scope>NUCLEOTIDE SEQUENCE [LARGE SCALE GENOMIC DNA]</scope>
    <source>
        <strain evidence="2 3">2629</strain>
    </source>
</reference>
<feature type="region of interest" description="Disordered" evidence="1">
    <location>
        <begin position="21"/>
        <end position="70"/>
    </location>
</feature>
<dbReference type="OrthoDB" id="4748970at2759"/>
<dbReference type="AlphaFoldDB" id="A0A409Y935"/>
<gene>
    <name evidence="2" type="ORF">CVT24_005251</name>
</gene>
<comment type="caution">
    <text evidence="2">The sequence shown here is derived from an EMBL/GenBank/DDBJ whole genome shotgun (WGS) entry which is preliminary data.</text>
</comment>
<keyword evidence="3" id="KW-1185">Reference proteome</keyword>
<name>A0A409Y935_9AGAR</name>
<evidence type="ECO:0000313" key="3">
    <source>
        <dbReference type="Proteomes" id="UP000284842"/>
    </source>
</evidence>
<organism evidence="2 3">
    <name type="scientific">Panaeolus cyanescens</name>
    <dbReference type="NCBI Taxonomy" id="181874"/>
    <lineage>
        <taxon>Eukaryota</taxon>
        <taxon>Fungi</taxon>
        <taxon>Dikarya</taxon>
        <taxon>Basidiomycota</taxon>
        <taxon>Agaricomycotina</taxon>
        <taxon>Agaricomycetes</taxon>
        <taxon>Agaricomycetidae</taxon>
        <taxon>Agaricales</taxon>
        <taxon>Agaricineae</taxon>
        <taxon>Galeropsidaceae</taxon>
        <taxon>Panaeolus</taxon>
    </lineage>
</organism>
<dbReference type="InParanoid" id="A0A409Y935"/>
<evidence type="ECO:0000256" key="1">
    <source>
        <dbReference type="SAM" id="MobiDB-lite"/>
    </source>
</evidence>
<protein>
    <submittedName>
        <fullName evidence="2">Uncharacterized protein</fullName>
    </submittedName>
</protein>
<dbReference type="Proteomes" id="UP000284842">
    <property type="component" value="Unassembled WGS sequence"/>
</dbReference>
<sequence length="188" mass="20733">MHSPPSRNSPLGDIYFNHHQHIPFSKSSPSSSIQALQNIPQSPTEALQPQTPSAGPGANHYPSSSGVPRLPPILQVEKQQVTTSATQIASASRRRNEAHFVCPVPGCGSTFTRRFNLRGERVICDLIPKSALMFVNGQAVKRALLDNTTARDIRLFMPLNHNPTYARVVKRPLADWMLSTYVHFLATA</sequence>
<dbReference type="STRING" id="181874.A0A409Y935"/>
<evidence type="ECO:0000313" key="2">
    <source>
        <dbReference type="EMBL" id="PPQ99444.1"/>
    </source>
</evidence>
<dbReference type="EMBL" id="NHTK01001357">
    <property type="protein sequence ID" value="PPQ99444.1"/>
    <property type="molecule type" value="Genomic_DNA"/>
</dbReference>
<accession>A0A409Y935</accession>
<feature type="compositionally biased region" description="Polar residues" evidence="1">
    <location>
        <begin position="33"/>
        <end position="53"/>
    </location>
</feature>